<feature type="region of interest" description="Disordered" evidence="1">
    <location>
        <begin position="1"/>
        <end position="54"/>
    </location>
</feature>
<dbReference type="EMBL" id="JBHSNY010000004">
    <property type="protein sequence ID" value="MFC5634695.1"/>
    <property type="molecule type" value="Genomic_DNA"/>
</dbReference>
<dbReference type="RefSeq" id="WP_381020776.1">
    <property type="nucleotide sequence ID" value="NZ_JBHSNY010000004.1"/>
</dbReference>
<evidence type="ECO:0000313" key="3">
    <source>
        <dbReference type="Proteomes" id="UP001596154"/>
    </source>
</evidence>
<organism evidence="2 3">
    <name type="scientific">Streptomyces bullii</name>
    <dbReference type="NCBI Taxonomy" id="349910"/>
    <lineage>
        <taxon>Bacteria</taxon>
        <taxon>Bacillati</taxon>
        <taxon>Actinomycetota</taxon>
        <taxon>Actinomycetes</taxon>
        <taxon>Kitasatosporales</taxon>
        <taxon>Streptomycetaceae</taxon>
        <taxon>Streptomyces</taxon>
    </lineage>
</organism>
<evidence type="ECO:0000256" key="1">
    <source>
        <dbReference type="SAM" id="MobiDB-lite"/>
    </source>
</evidence>
<protein>
    <recommendedName>
        <fullName evidence="4">Excreted virulence factor EspC, type VII ESX diderm</fullName>
    </recommendedName>
</protein>
<sequence length="144" mass="15646">MTTRSDPNPAEAPQEAPEGRQSASQPPSGHREAPEGQNGPQAGAESLDAADLRQQAERWRHKAIRRAIHISKLTGTLQAVTDLASEEITARTEWGDGYRAAIADLREVLREFGHPTAHNDGPSVAECAANDRAYWERKDAGEGQ</sequence>
<proteinExistence type="predicted"/>
<gene>
    <name evidence="2" type="ORF">ACFPZJ_13090</name>
</gene>
<dbReference type="Proteomes" id="UP001596154">
    <property type="component" value="Unassembled WGS sequence"/>
</dbReference>
<evidence type="ECO:0000313" key="2">
    <source>
        <dbReference type="EMBL" id="MFC5634695.1"/>
    </source>
</evidence>
<reference evidence="3" key="1">
    <citation type="journal article" date="2019" name="Int. J. Syst. Evol. Microbiol.">
        <title>The Global Catalogue of Microorganisms (GCM) 10K type strain sequencing project: providing services to taxonomists for standard genome sequencing and annotation.</title>
        <authorList>
            <consortium name="The Broad Institute Genomics Platform"/>
            <consortium name="The Broad Institute Genome Sequencing Center for Infectious Disease"/>
            <person name="Wu L."/>
            <person name="Ma J."/>
        </authorList>
    </citation>
    <scope>NUCLEOTIDE SEQUENCE [LARGE SCALE GENOMIC DNA]</scope>
    <source>
        <strain evidence="3">CGMCC 4.7248</strain>
    </source>
</reference>
<comment type="caution">
    <text evidence="2">The sequence shown here is derived from an EMBL/GenBank/DDBJ whole genome shotgun (WGS) entry which is preliminary data.</text>
</comment>
<evidence type="ECO:0008006" key="4">
    <source>
        <dbReference type="Google" id="ProtNLM"/>
    </source>
</evidence>
<accession>A0ABW0UM93</accession>
<keyword evidence="3" id="KW-1185">Reference proteome</keyword>
<name>A0ABW0UM93_9ACTN</name>